<evidence type="ECO:0000256" key="2">
    <source>
        <dbReference type="ARBA" id="ARBA00004123"/>
    </source>
</evidence>
<dbReference type="GO" id="GO:0007095">
    <property type="term" value="P:mitotic G2 DNA damage checkpoint signaling"/>
    <property type="evidence" value="ECO:0007669"/>
    <property type="project" value="TreeGrafter"/>
</dbReference>
<evidence type="ECO:0000256" key="5">
    <source>
        <dbReference type="ARBA" id="ARBA00022454"/>
    </source>
</evidence>
<dbReference type="Pfam" id="PF04152">
    <property type="entry name" value="Mre11_DNA_bind"/>
    <property type="match status" value="1"/>
</dbReference>
<reference evidence="22" key="1">
    <citation type="submission" date="2018-11" db="EMBL/GenBank/DDBJ databases">
        <authorList>
            <consortium name="Genoscope - CEA"/>
            <person name="William W."/>
        </authorList>
    </citation>
    <scope>NUCLEOTIDE SEQUENCE</scope>
</reference>
<dbReference type="InterPro" id="IPR007281">
    <property type="entry name" value="Mre11_DNA-bd"/>
</dbReference>
<dbReference type="GO" id="GO:0000724">
    <property type="term" value="P:double-strand break repair via homologous recombination"/>
    <property type="evidence" value="ECO:0007669"/>
    <property type="project" value="TreeGrafter"/>
</dbReference>
<evidence type="ECO:0000256" key="1">
    <source>
        <dbReference type="ARBA" id="ARBA00001936"/>
    </source>
</evidence>
<comment type="similarity">
    <text evidence="4 17 19">Belongs to the MRE11/RAD32 family.</text>
</comment>
<evidence type="ECO:0000256" key="4">
    <source>
        <dbReference type="ARBA" id="ARBA00009028"/>
    </source>
</evidence>
<dbReference type="AlphaFoldDB" id="A0A3P6DKT6"/>
<keyword evidence="8 17" id="KW-0255">Endonuclease</keyword>
<evidence type="ECO:0000256" key="9">
    <source>
        <dbReference type="ARBA" id="ARBA00022763"/>
    </source>
</evidence>
<evidence type="ECO:0000256" key="15">
    <source>
        <dbReference type="ARBA" id="ARBA00023254"/>
    </source>
</evidence>
<comment type="subunit">
    <text evidence="16">Component of the MRN complex composed of two heterodimers RAD50/MRE11 associated with a single NBS1.</text>
</comment>
<dbReference type="GO" id="GO:0008296">
    <property type="term" value="F:3'-5'-DNA exonuclease activity"/>
    <property type="evidence" value="ECO:0007669"/>
    <property type="project" value="InterPro"/>
</dbReference>
<dbReference type="GO" id="GO:0030870">
    <property type="term" value="C:Mre11 complex"/>
    <property type="evidence" value="ECO:0007669"/>
    <property type="project" value="UniProtKB-UniRule"/>
</dbReference>
<evidence type="ECO:0000256" key="20">
    <source>
        <dbReference type="SAM" id="MobiDB-lite"/>
    </source>
</evidence>
<dbReference type="InterPro" id="IPR029052">
    <property type="entry name" value="Metallo-depent_PP-like"/>
</dbReference>
<dbReference type="SMART" id="SM01347">
    <property type="entry name" value="Mre11_DNA_bind"/>
    <property type="match status" value="1"/>
</dbReference>
<keyword evidence="6 17" id="KW-0540">Nuclease</keyword>
<dbReference type="PIRSF" id="PIRSF000882">
    <property type="entry name" value="DSB_repair_MRE11"/>
    <property type="match status" value="1"/>
</dbReference>
<dbReference type="GO" id="GO:0042138">
    <property type="term" value="P:meiotic DNA double-strand break formation"/>
    <property type="evidence" value="ECO:0007669"/>
    <property type="project" value="TreeGrafter"/>
</dbReference>
<keyword evidence="15 17" id="KW-0469">Meiosis</keyword>
<dbReference type="Gene3D" id="3.30.110.110">
    <property type="entry name" value="Mre11, capping domain"/>
    <property type="match status" value="1"/>
</dbReference>
<evidence type="ECO:0000313" key="22">
    <source>
        <dbReference type="EMBL" id="VDD32007.1"/>
    </source>
</evidence>
<keyword evidence="11 17" id="KW-0269">Exonuclease</keyword>
<comment type="subcellular location">
    <subcellularLocation>
        <location evidence="3">Chromosome</location>
    </subcellularLocation>
    <subcellularLocation>
        <location evidence="2 17">Nucleus</location>
    </subcellularLocation>
</comment>
<dbReference type="FunFam" id="3.60.21.10:FF:000019">
    <property type="entry name" value="Double-strand break repair protein"/>
    <property type="match status" value="1"/>
</dbReference>
<keyword evidence="5" id="KW-0158">Chromosome</keyword>
<name>A0A3P6DKT6_BRAOL</name>
<evidence type="ECO:0000256" key="18">
    <source>
        <dbReference type="PIRSR" id="PIRSR000882-1"/>
    </source>
</evidence>
<dbReference type="CDD" id="cd00840">
    <property type="entry name" value="MPP_Mre11_N"/>
    <property type="match status" value="1"/>
</dbReference>
<dbReference type="GO" id="GO:0030145">
    <property type="term" value="F:manganese ion binding"/>
    <property type="evidence" value="ECO:0007669"/>
    <property type="project" value="UniProtKB-UniRule"/>
</dbReference>
<dbReference type="Gene3D" id="3.60.21.10">
    <property type="match status" value="1"/>
</dbReference>
<keyword evidence="10 17" id="KW-0378">Hydrolase</keyword>
<dbReference type="PANTHER" id="PTHR10139">
    <property type="entry name" value="DOUBLE-STRAND BREAK REPAIR PROTEIN MRE11"/>
    <property type="match status" value="1"/>
</dbReference>
<protein>
    <recommendedName>
        <fullName evidence="17">Double-strand break repair protein</fullName>
    </recommendedName>
</protein>
<evidence type="ECO:0000256" key="8">
    <source>
        <dbReference type="ARBA" id="ARBA00022759"/>
    </source>
</evidence>
<dbReference type="GO" id="GO:0035861">
    <property type="term" value="C:site of double-strand break"/>
    <property type="evidence" value="ECO:0007669"/>
    <property type="project" value="TreeGrafter"/>
</dbReference>
<feature type="domain" description="Mre11 DNA-binding" evidence="21">
    <location>
        <begin position="300"/>
        <end position="453"/>
    </location>
</feature>
<dbReference type="SUPFAM" id="SSF56300">
    <property type="entry name" value="Metallo-dependent phosphatases"/>
    <property type="match status" value="1"/>
</dbReference>
<dbReference type="EMBL" id="LR031875">
    <property type="protein sequence ID" value="VDD32007.1"/>
    <property type="molecule type" value="Genomic_DNA"/>
</dbReference>
<evidence type="ECO:0000256" key="14">
    <source>
        <dbReference type="ARBA" id="ARBA00023242"/>
    </source>
</evidence>
<proteinExistence type="inferred from homology"/>
<feature type="active site" description="Proton donor" evidence="18">
    <location>
        <position position="126"/>
    </location>
</feature>
<organism evidence="22">
    <name type="scientific">Brassica oleracea</name>
    <name type="common">Wild cabbage</name>
    <dbReference type="NCBI Taxonomy" id="3712"/>
    <lineage>
        <taxon>Eukaryota</taxon>
        <taxon>Viridiplantae</taxon>
        <taxon>Streptophyta</taxon>
        <taxon>Embryophyta</taxon>
        <taxon>Tracheophyta</taxon>
        <taxon>Spermatophyta</taxon>
        <taxon>Magnoliopsida</taxon>
        <taxon>eudicotyledons</taxon>
        <taxon>Gunneridae</taxon>
        <taxon>Pentapetalae</taxon>
        <taxon>rosids</taxon>
        <taxon>malvids</taxon>
        <taxon>Brassicales</taxon>
        <taxon>Brassicaceae</taxon>
        <taxon>Brassiceae</taxon>
        <taxon>Brassica</taxon>
    </lineage>
</organism>
<evidence type="ECO:0000256" key="7">
    <source>
        <dbReference type="ARBA" id="ARBA00022723"/>
    </source>
</evidence>
<feature type="compositionally biased region" description="Basic residues" evidence="20">
    <location>
        <begin position="570"/>
        <end position="582"/>
    </location>
</feature>
<accession>A0A3P6DKT6</accession>
<evidence type="ECO:0000256" key="17">
    <source>
        <dbReference type="PIRNR" id="PIRNR000882"/>
    </source>
</evidence>
<evidence type="ECO:0000256" key="16">
    <source>
        <dbReference type="ARBA" id="ARBA00063862"/>
    </source>
</evidence>
<feature type="compositionally biased region" description="Acidic residues" evidence="20">
    <location>
        <begin position="695"/>
        <end position="704"/>
    </location>
</feature>
<evidence type="ECO:0000256" key="3">
    <source>
        <dbReference type="ARBA" id="ARBA00004286"/>
    </source>
</evidence>
<evidence type="ECO:0000256" key="13">
    <source>
        <dbReference type="ARBA" id="ARBA00023211"/>
    </source>
</evidence>
<feature type="compositionally biased region" description="Basic residues" evidence="20">
    <location>
        <begin position="655"/>
        <end position="669"/>
    </location>
</feature>
<comment type="cofactor">
    <cofactor evidence="1 17">
        <name>Mn(2+)</name>
        <dbReference type="ChEBI" id="CHEBI:29035"/>
    </cofactor>
</comment>
<dbReference type="GO" id="GO:0097552">
    <property type="term" value="P:mitochondrial double-strand break repair via homologous recombination"/>
    <property type="evidence" value="ECO:0007669"/>
    <property type="project" value="TreeGrafter"/>
</dbReference>
<feature type="region of interest" description="Disordered" evidence="20">
    <location>
        <begin position="625"/>
        <end position="725"/>
    </location>
</feature>
<evidence type="ECO:0000259" key="21">
    <source>
        <dbReference type="SMART" id="SM01347"/>
    </source>
</evidence>
<dbReference type="InterPro" id="IPR004843">
    <property type="entry name" value="Calcineurin-like_PHP"/>
</dbReference>
<feature type="compositionally biased region" description="Acidic residues" evidence="20">
    <location>
        <begin position="625"/>
        <end position="637"/>
    </location>
</feature>
<comment type="function">
    <text evidence="17">Core component of the MRN complex, which plays a central role in double-strand break (DSB) repair, DNA recombination, maintenance of telomere integrity and meiosis. The MRN complex is involved in the repair of DNA double-strand breaks (DSBs) via homologous recombination (HR), an error-free mechanism which primarily occurs during S and G2 phases. The complex (1) mediates the end resection of damaged DNA, which generates proper single-stranded DNA, a key initial steps in HR, and is (2) required for the recruitment of other repair factors and efficient activation of ATM and ATR upon DNA damage. Within the MRN complex, MRE11 possesses both single-strand endonuclease activity and double-strand-specific 3'-5' exonuclease activity. MRE11 first endonucleolytically cleaves the 5' strand at DNA DSB ends to prevent non-homologous end joining (NHEJ) and licence HR. It then generates a single-stranded DNA gap via 3' to 5' exonucleolytic degradation, which is required for single-strand invasion and recombination.</text>
</comment>
<keyword evidence="13 17" id="KW-0464">Manganese</keyword>
<dbReference type="InterPro" id="IPR041796">
    <property type="entry name" value="Mre11_N"/>
</dbReference>
<evidence type="ECO:0000256" key="11">
    <source>
        <dbReference type="ARBA" id="ARBA00022839"/>
    </source>
</evidence>
<gene>
    <name evidence="22" type="ORF">BOLC9T57330H</name>
</gene>
<evidence type="ECO:0000256" key="19">
    <source>
        <dbReference type="RuleBase" id="RU003447"/>
    </source>
</evidence>
<keyword evidence="9 17" id="KW-0227">DNA damage</keyword>
<dbReference type="GO" id="GO:0000014">
    <property type="term" value="F:single-stranded DNA endodeoxyribonuclease activity"/>
    <property type="evidence" value="ECO:0007669"/>
    <property type="project" value="TreeGrafter"/>
</dbReference>
<sequence>MLDREDLSDTLRILVATDCHLGYMEKDEIRRHDSFKAFQEICSIAENKQVDFLLLGGDLFHENKPSRTTLVKAIEILRRHCLNDKPVQFQVVSDQTVNFQNAFGHVNYEDPHFNVGLPVFSIHGNHDDPAGVDNLSAIDILSACNLVNYFGKMNLGGSGVGQISLYPILMRKGSTTVALYGLGNIRDERLNRMFQTPHAVQWMRPEVQEGCDVSDWFNILVLHQNRVKSNPKNAISEHFLPRFLDFIVWGHEHECLIDPQEVSGMGFHITQPGSSVATSLIDGESKPKHVLLLEIKGNQYRPTKIPLTSVRPFEYTEIVLKDEDDIDPNDQNSILEHLDKVVRDLIEKASKKAVNRSDIQLPLVRIKVDYSGFMTINPQRFGQKYVGKVANPQDILIFSKASKKGQREGTMDDSERLRPEELNQQNIEALVAESNLKMEILPVNDLDVALQNFVNKDDKLAFYSCVQYNLQETRGKLAKDSDAQKFEEDDLILKVGDCTMFVQERLKDRSTRPSGSSQFLSTGLTSENLTKRSSGIANASFSDDEDTTQISGSVPATRGRRGSSTGTSRGRAKAPTRGRGRGKASSAMKQTTLDGSLGLRQSQRYFFVITSALASFKSASTIVEDDVDSPSSEEAEPENLNQVDSSSEEEENTRGKGRKRQATTKRGRGRGTVTSKRGRKNESSSSLHRLLSSKDEDEDEDDEDIEKKLNRSQPRVTRNYGALRR</sequence>
<dbReference type="Pfam" id="PF00149">
    <property type="entry name" value="Metallophos"/>
    <property type="match status" value="1"/>
</dbReference>
<dbReference type="PANTHER" id="PTHR10139:SF1">
    <property type="entry name" value="DOUBLE-STRAND BREAK REPAIR PROTEIN MRE11"/>
    <property type="match status" value="1"/>
</dbReference>
<evidence type="ECO:0000256" key="6">
    <source>
        <dbReference type="ARBA" id="ARBA00022722"/>
    </source>
</evidence>
<dbReference type="FunFam" id="3.30.110.110:FF:000002">
    <property type="entry name" value="Double-strand break repair protein"/>
    <property type="match status" value="1"/>
</dbReference>
<dbReference type="NCBIfam" id="TIGR00583">
    <property type="entry name" value="mre11"/>
    <property type="match status" value="1"/>
</dbReference>
<dbReference type="InterPro" id="IPR038487">
    <property type="entry name" value="Mre11_capping_dom"/>
</dbReference>
<keyword evidence="7" id="KW-0479">Metal-binding</keyword>
<feature type="region of interest" description="Disordered" evidence="20">
    <location>
        <begin position="537"/>
        <end position="591"/>
    </location>
</feature>
<evidence type="ECO:0000256" key="12">
    <source>
        <dbReference type="ARBA" id="ARBA00023204"/>
    </source>
</evidence>
<evidence type="ECO:0000256" key="10">
    <source>
        <dbReference type="ARBA" id="ARBA00022801"/>
    </source>
</evidence>
<keyword evidence="12 17" id="KW-0234">DNA repair</keyword>
<dbReference type="InterPro" id="IPR003701">
    <property type="entry name" value="Mre11"/>
</dbReference>
<keyword evidence="14 17" id="KW-0539">Nucleus</keyword>
<dbReference type="GO" id="GO:0006303">
    <property type="term" value="P:double-strand break repair via nonhomologous end joining"/>
    <property type="evidence" value="ECO:0007669"/>
    <property type="project" value="TreeGrafter"/>
</dbReference>
<dbReference type="GO" id="GO:0000723">
    <property type="term" value="P:telomere maintenance"/>
    <property type="evidence" value="ECO:0007669"/>
    <property type="project" value="TreeGrafter"/>
</dbReference>